<keyword evidence="3" id="KW-0050">Antiport</keyword>
<evidence type="ECO:0000313" key="14">
    <source>
        <dbReference type="Proteomes" id="UP000185999"/>
    </source>
</evidence>
<gene>
    <name evidence="13" type="ORF">SAMN05421760_11348</name>
</gene>
<dbReference type="InterPro" id="IPR004680">
    <property type="entry name" value="Cit_transptr-like_dom"/>
</dbReference>
<evidence type="ECO:0000256" key="1">
    <source>
        <dbReference type="ARBA" id="ARBA00004141"/>
    </source>
</evidence>
<evidence type="ECO:0000259" key="12">
    <source>
        <dbReference type="Pfam" id="PF03600"/>
    </source>
</evidence>
<feature type="transmembrane region" description="Helical" evidence="11">
    <location>
        <begin position="233"/>
        <end position="254"/>
    </location>
</feature>
<feature type="transmembrane region" description="Helical" evidence="11">
    <location>
        <begin position="473"/>
        <end position="493"/>
    </location>
</feature>
<feature type="transmembrane region" description="Helical" evidence="11">
    <location>
        <begin position="79"/>
        <end position="96"/>
    </location>
</feature>
<reference evidence="14" key="1">
    <citation type="submission" date="2017-01" db="EMBL/GenBank/DDBJ databases">
        <authorList>
            <person name="Varghese N."/>
            <person name="Submissions S."/>
        </authorList>
    </citation>
    <scope>NUCLEOTIDE SEQUENCE [LARGE SCALE GENOMIC DNA]</scope>
    <source>
        <strain evidence="14">DSM 22306</strain>
    </source>
</reference>
<dbReference type="Pfam" id="PF03600">
    <property type="entry name" value="CitMHS"/>
    <property type="match status" value="1"/>
</dbReference>
<evidence type="ECO:0000256" key="9">
    <source>
        <dbReference type="ARBA" id="ARBA00023201"/>
    </source>
</evidence>
<accession>A0A1N7P8Y6</accession>
<evidence type="ECO:0000256" key="3">
    <source>
        <dbReference type="ARBA" id="ARBA00022449"/>
    </source>
</evidence>
<dbReference type="GO" id="GO:0015297">
    <property type="term" value="F:antiporter activity"/>
    <property type="evidence" value="ECO:0007669"/>
    <property type="project" value="UniProtKB-KW"/>
</dbReference>
<feature type="transmembrane region" description="Helical" evidence="11">
    <location>
        <begin position="369"/>
        <end position="389"/>
    </location>
</feature>
<dbReference type="RefSeq" id="WP_202904987.1">
    <property type="nucleotide sequence ID" value="NZ_FTOE01000013.1"/>
</dbReference>
<keyword evidence="9" id="KW-0739">Sodium transport</keyword>
<comment type="subcellular location">
    <subcellularLocation>
        <location evidence="1">Membrane</location>
        <topology evidence="1">Multi-pass membrane protein</topology>
    </subcellularLocation>
</comment>
<evidence type="ECO:0000256" key="7">
    <source>
        <dbReference type="ARBA" id="ARBA00023065"/>
    </source>
</evidence>
<dbReference type="PANTHER" id="PTHR43269">
    <property type="entry name" value="SODIUM/PROTON ANTIPORTER 1-RELATED"/>
    <property type="match status" value="1"/>
</dbReference>
<dbReference type="GO" id="GO:0016020">
    <property type="term" value="C:membrane"/>
    <property type="evidence" value="ECO:0007669"/>
    <property type="project" value="UniProtKB-SubCell"/>
</dbReference>
<dbReference type="STRING" id="619304.SAMN05421760_11348"/>
<evidence type="ECO:0000313" key="13">
    <source>
        <dbReference type="EMBL" id="SIT07064.1"/>
    </source>
</evidence>
<evidence type="ECO:0000256" key="4">
    <source>
        <dbReference type="ARBA" id="ARBA00022692"/>
    </source>
</evidence>
<evidence type="ECO:0000256" key="8">
    <source>
        <dbReference type="ARBA" id="ARBA00023136"/>
    </source>
</evidence>
<keyword evidence="6" id="KW-0915">Sodium</keyword>
<protein>
    <submittedName>
        <fullName evidence="13">Sodium/proton antiporter, NhaD family</fullName>
    </submittedName>
</protein>
<evidence type="ECO:0000256" key="2">
    <source>
        <dbReference type="ARBA" id="ARBA00022448"/>
    </source>
</evidence>
<dbReference type="InterPro" id="IPR045016">
    <property type="entry name" value="NhaD-like"/>
</dbReference>
<sequence>MKRLITQHTYISVTAVALMLALFSLVLFTPAWAYTLDKTQQEINLTNTIFGYLSLIIFVIGYIFVLAEEFTRLRKSKPIIIAAGLIWLIVGVGYAVHGDTETAGIAVRHNILDYAELFLFLLAAMTFINMMEERNVFAALRTWLVLKNFSLRQIYWITGTLAFFISPIADNLSTALLMGAVVLAVGNSHIKFVTVGCINIVVAANAGGAFSPFGDITTLMVWQQGVLQFKEFFSLFTPALVNWLVPAVMMSLVVEKAPPAFHKEHQQQMKTGGVTIILLFLMTIAVSVTTHSILNLPPVLGMMTGLGVLKVYGYYLSQHEPVVIDHGHIHHHHKDNIRDMSEIHGDHTDVVRRFDIFKVVERASWDTLMFFYGVVLCVGGLSTLGYLALLSDTLYGSLGTLWANILIGVLSAVIDNIPVMFAVLTMNPAMNTNEWLMVTLTTGVGGSLLSVGSAAGIALMGQAQGTYTFLSHLKWSWAIALGYVLSILTHLWINGV</sequence>
<keyword evidence="2" id="KW-0813">Transport</keyword>
<keyword evidence="4 11" id="KW-0812">Transmembrane</keyword>
<dbReference type="PANTHER" id="PTHR43269:SF2">
    <property type="entry name" value="SODIUM_PROTON ANTIPORTER 1-RELATED"/>
    <property type="match status" value="1"/>
</dbReference>
<organism evidence="13 14">
    <name type="scientific">Neptunomonas antarctica</name>
    <dbReference type="NCBI Taxonomy" id="619304"/>
    <lineage>
        <taxon>Bacteria</taxon>
        <taxon>Pseudomonadati</taxon>
        <taxon>Pseudomonadota</taxon>
        <taxon>Gammaproteobacteria</taxon>
        <taxon>Oceanospirillales</taxon>
        <taxon>Oceanospirillaceae</taxon>
        <taxon>Neptunomonas</taxon>
    </lineage>
</organism>
<proteinExistence type="inferred from homology"/>
<dbReference type="AlphaFoldDB" id="A0A1N7P8Y6"/>
<feature type="transmembrane region" description="Helical" evidence="11">
    <location>
        <begin position="111"/>
        <end position="129"/>
    </location>
</feature>
<dbReference type="Proteomes" id="UP000185999">
    <property type="component" value="Unassembled WGS sequence"/>
</dbReference>
<feature type="transmembrane region" description="Helical" evidence="11">
    <location>
        <begin position="192"/>
        <end position="213"/>
    </location>
</feature>
<feature type="domain" description="Citrate transporter-like" evidence="12">
    <location>
        <begin position="61"/>
        <end position="443"/>
    </location>
</feature>
<evidence type="ECO:0000256" key="10">
    <source>
        <dbReference type="ARBA" id="ARBA00025753"/>
    </source>
</evidence>
<dbReference type="GO" id="GO:0006814">
    <property type="term" value="P:sodium ion transport"/>
    <property type="evidence" value="ECO:0007669"/>
    <property type="project" value="UniProtKB-KW"/>
</dbReference>
<feature type="transmembrane region" description="Helical" evidence="11">
    <location>
        <begin position="274"/>
        <end position="294"/>
    </location>
</feature>
<feature type="transmembrane region" description="Helical" evidence="11">
    <location>
        <begin position="49"/>
        <end position="67"/>
    </location>
</feature>
<feature type="transmembrane region" description="Helical" evidence="11">
    <location>
        <begin position="435"/>
        <end position="461"/>
    </location>
</feature>
<dbReference type="EMBL" id="FTOE01000013">
    <property type="protein sequence ID" value="SIT07064.1"/>
    <property type="molecule type" value="Genomic_DNA"/>
</dbReference>
<dbReference type="NCBIfam" id="NF038006">
    <property type="entry name" value="NhaD_1"/>
    <property type="match status" value="1"/>
</dbReference>
<evidence type="ECO:0000256" key="6">
    <source>
        <dbReference type="ARBA" id="ARBA00023053"/>
    </source>
</evidence>
<comment type="similarity">
    <text evidence="10">Belongs to the NhaD Na(+)/H(+) (TC 2.A.62) antiporter family.</text>
</comment>
<keyword evidence="14" id="KW-1185">Reference proteome</keyword>
<evidence type="ECO:0000256" key="11">
    <source>
        <dbReference type="SAM" id="Phobius"/>
    </source>
</evidence>
<name>A0A1N7P8Y6_9GAMM</name>
<keyword evidence="7" id="KW-0406">Ion transport</keyword>
<keyword evidence="8 11" id="KW-0472">Membrane</keyword>
<keyword evidence="5 11" id="KW-1133">Transmembrane helix</keyword>
<evidence type="ECO:0000256" key="5">
    <source>
        <dbReference type="ARBA" id="ARBA00022989"/>
    </source>
</evidence>
<feature type="transmembrane region" description="Helical" evidence="11">
    <location>
        <begin position="401"/>
        <end position="423"/>
    </location>
</feature>